<dbReference type="Proteomes" id="UP001190700">
    <property type="component" value="Unassembled WGS sequence"/>
</dbReference>
<name>A0AAE0G0Q3_9CHLO</name>
<evidence type="ECO:0000256" key="3">
    <source>
        <dbReference type="ARBA" id="ARBA00038020"/>
    </source>
</evidence>
<evidence type="ECO:0000256" key="2">
    <source>
        <dbReference type="ARBA" id="ARBA00004395"/>
    </source>
</evidence>
<dbReference type="PROSITE" id="PS50191">
    <property type="entry name" value="CRAL_TRIO"/>
    <property type="match status" value="1"/>
</dbReference>
<evidence type="ECO:0000313" key="5">
    <source>
        <dbReference type="EMBL" id="KAK3269262.1"/>
    </source>
</evidence>
<evidence type="ECO:0000256" key="1">
    <source>
        <dbReference type="ARBA" id="ARBA00004202"/>
    </source>
</evidence>
<reference evidence="5 6" key="1">
    <citation type="journal article" date="2015" name="Genome Biol. Evol.">
        <title>Comparative Genomics of a Bacterivorous Green Alga Reveals Evolutionary Causalities and Consequences of Phago-Mixotrophic Mode of Nutrition.</title>
        <authorList>
            <person name="Burns J.A."/>
            <person name="Paasch A."/>
            <person name="Narechania A."/>
            <person name="Kim E."/>
        </authorList>
    </citation>
    <scope>NUCLEOTIDE SEQUENCE [LARGE SCALE GENOMIC DNA]</scope>
    <source>
        <strain evidence="5 6">PLY_AMNH</strain>
    </source>
</reference>
<dbReference type="AlphaFoldDB" id="A0AAE0G0Q3"/>
<keyword evidence="6" id="KW-1185">Reference proteome</keyword>
<gene>
    <name evidence="5" type="ORF">CYMTET_22289</name>
</gene>
<accession>A0AAE0G0Q3</accession>
<dbReference type="InterPro" id="IPR051026">
    <property type="entry name" value="PI/PC_transfer"/>
</dbReference>
<dbReference type="GO" id="GO:0005886">
    <property type="term" value="C:plasma membrane"/>
    <property type="evidence" value="ECO:0007669"/>
    <property type="project" value="UniProtKB-SubCell"/>
</dbReference>
<comment type="similarity">
    <text evidence="3">Belongs to the SFH family.</text>
</comment>
<dbReference type="InterPro" id="IPR001251">
    <property type="entry name" value="CRAL-TRIO_dom"/>
</dbReference>
<dbReference type="InterPro" id="IPR036865">
    <property type="entry name" value="CRAL-TRIO_dom_sf"/>
</dbReference>
<dbReference type="PANTHER" id="PTHR45657:SF1">
    <property type="entry name" value="CRAL-TRIO DOMAIN-CONTAINING PROTEIN YKL091C-RELATED"/>
    <property type="match status" value="1"/>
</dbReference>
<proteinExistence type="inferred from homology"/>
<dbReference type="GO" id="GO:0000139">
    <property type="term" value="C:Golgi membrane"/>
    <property type="evidence" value="ECO:0007669"/>
    <property type="project" value="UniProtKB-SubCell"/>
</dbReference>
<dbReference type="PANTHER" id="PTHR45657">
    <property type="entry name" value="CRAL-TRIO DOMAIN-CONTAINING PROTEIN YKL091C-RELATED"/>
    <property type="match status" value="1"/>
</dbReference>
<comment type="subcellular location">
    <subcellularLocation>
        <location evidence="1">Cell membrane</location>
        <topology evidence="1">Peripheral membrane protein</topology>
    </subcellularLocation>
    <subcellularLocation>
        <location evidence="2">Golgi apparatus membrane</location>
        <topology evidence="2">Peripheral membrane protein</topology>
    </subcellularLocation>
</comment>
<dbReference type="Gene3D" id="3.40.525.10">
    <property type="entry name" value="CRAL-TRIO lipid binding domain"/>
    <property type="match status" value="1"/>
</dbReference>
<dbReference type="SUPFAM" id="SSF52087">
    <property type="entry name" value="CRAL/TRIO domain"/>
    <property type="match status" value="1"/>
</dbReference>
<evidence type="ECO:0000259" key="4">
    <source>
        <dbReference type="PROSITE" id="PS50191"/>
    </source>
</evidence>
<evidence type="ECO:0000313" key="6">
    <source>
        <dbReference type="Proteomes" id="UP001190700"/>
    </source>
</evidence>
<dbReference type="EMBL" id="LGRX02011101">
    <property type="protein sequence ID" value="KAK3269262.1"/>
    <property type="molecule type" value="Genomic_DNA"/>
</dbReference>
<organism evidence="5 6">
    <name type="scientific">Cymbomonas tetramitiformis</name>
    <dbReference type="NCBI Taxonomy" id="36881"/>
    <lineage>
        <taxon>Eukaryota</taxon>
        <taxon>Viridiplantae</taxon>
        <taxon>Chlorophyta</taxon>
        <taxon>Pyramimonadophyceae</taxon>
        <taxon>Pyramimonadales</taxon>
        <taxon>Pyramimonadaceae</taxon>
        <taxon>Cymbomonas</taxon>
    </lineage>
</organism>
<dbReference type="CDD" id="cd00170">
    <property type="entry name" value="SEC14"/>
    <property type="match status" value="1"/>
</dbReference>
<protein>
    <recommendedName>
        <fullName evidence="4">CRAL-TRIO domain-containing protein</fullName>
    </recommendedName>
</protein>
<comment type="caution">
    <text evidence="5">The sequence shown here is derived from an EMBL/GenBank/DDBJ whole genome shotgun (WGS) entry which is preliminary data.</text>
</comment>
<dbReference type="Pfam" id="PF00650">
    <property type="entry name" value="CRAL_TRIO"/>
    <property type="match status" value="1"/>
</dbReference>
<sequence length="109" mass="12727">MTYAIVTQRFLAYFKEIAALDQSHYPERMAQCFIINVPYVFWVVWAMVKPWLNKHTVAKIQIFAGNYQSTLQEYVHPSQLPEEYGGTNGSLVQYYEQVFQKARLLGVDV</sequence>
<feature type="domain" description="CRAL-TRIO" evidence="4">
    <location>
        <begin position="1"/>
        <end position="92"/>
    </location>
</feature>